<dbReference type="AlphaFoldDB" id="A0A3P8E7Q8"/>
<proteinExistence type="predicted"/>
<evidence type="ECO:0000313" key="2">
    <source>
        <dbReference type="Proteomes" id="UP000277204"/>
    </source>
</evidence>
<reference evidence="1 2" key="1">
    <citation type="submission" date="2018-11" db="EMBL/GenBank/DDBJ databases">
        <authorList>
            <consortium name="Pathogen Informatics"/>
        </authorList>
    </citation>
    <scope>NUCLEOTIDE SEQUENCE [LARGE SCALE GENOMIC DNA]</scope>
    <source>
        <strain evidence="1 2">Zambia</strain>
    </source>
</reference>
<sequence>MLHIISYDDLEIGADCPDKFPIGEKPLSASHLILKPHKFVDELFPPGDSCFCCW</sequence>
<evidence type="ECO:0000313" key="1">
    <source>
        <dbReference type="EMBL" id="VDP52471.1"/>
    </source>
</evidence>
<accession>A0A3P8E7Q8</accession>
<protein>
    <submittedName>
        <fullName evidence="1">Uncharacterized protein</fullName>
    </submittedName>
</protein>
<name>A0A3P8E7Q8_9TREM</name>
<organism evidence="1 2">
    <name type="scientific">Schistosoma margrebowiei</name>
    <dbReference type="NCBI Taxonomy" id="48269"/>
    <lineage>
        <taxon>Eukaryota</taxon>
        <taxon>Metazoa</taxon>
        <taxon>Spiralia</taxon>
        <taxon>Lophotrochozoa</taxon>
        <taxon>Platyhelminthes</taxon>
        <taxon>Trematoda</taxon>
        <taxon>Digenea</taxon>
        <taxon>Strigeidida</taxon>
        <taxon>Schistosomatoidea</taxon>
        <taxon>Schistosomatidae</taxon>
        <taxon>Schistosoma</taxon>
    </lineage>
</organism>
<keyword evidence="2" id="KW-1185">Reference proteome</keyword>
<dbReference type="Proteomes" id="UP000277204">
    <property type="component" value="Unassembled WGS sequence"/>
</dbReference>
<dbReference type="EMBL" id="UZAI01020617">
    <property type="protein sequence ID" value="VDP52471.1"/>
    <property type="molecule type" value="Genomic_DNA"/>
</dbReference>
<gene>
    <name evidence="1" type="ORF">SMRZ_LOCUS24704</name>
</gene>